<accession>A0A915PK44</accession>
<reference evidence="2" key="1">
    <citation type="submission" date="2022-11" db="UniProtKB">
        <authorList>
            <consortium name="WormBaseParasite"/>
        </authorList>
    </citation>
    <scope>IDENTIFICATION</scope>
</reference>
<dbReference type="AlphaFoldDB" id="A0A915PK44"/>
<evidence type="ECO:0000313" key="2">
    <source>
        <dbReference type="WBParaSite" id="sdigi.contig1237.g10289.t1"/>
    </source>
</evidence>
<proteinExistence type="predicted"/>
<dbReference type="Proteomes" id="UP000887581">
    <property type="component" value="Unplaced"/>
</dbReference>
<name>A0A915PK44_9BILA</name>
<dbReference type="InterPro" id="IPR018163">
    <property type="entry name" value="Thr/Ala-tRNA-synth_IIc_edit"/>
</dbReference>
<keyword evidence="1" id="KW-1185">Reference proteome</keyword>
<sequence length="322" mass="36908">MMLQSSVEKMACCSVQGAKIWNKGCRALHSFDRRRRLELFRNEQNRQTMFYEKKIEKVFWTIENESEGDPLKVLMNRNISTYRDCIKHISRLKADRMALAYTNGSYKSVFEKLSDNGTVTPLGYNCRDKLHADAAYWRTCAFLLGAVVEEAFSFDVQLLGPSKADYHSGRFEYVTRIENLNNWTPNSDNLFALTEKAVGEYIKNSLTIEPLLVSVEFALDLFDSNIQKQKLVHEMKHETENSGEGVIIYRMGDFVDITYGPLIQCTSHIDKFAVTKVECDSFEYRFIGVSVPKELKCSSYSWDLICNASVMPVVPGKKLLEA</sequence>
<organism evidence="1 2">
    <name type="scientific">Setaria digitata</name>
    <dbReference type="NCBI Taxonomy" id="48799"/>
    <lineage>
        <taxon>Eukaryota</taxon>
        <taxon>Metazoa</taxon>
        <taxon>Ecdysozoa</taxon>
        <taxon>Nematoda</taxon>
        <taxon>Chromadorea</taxon>
        <taxon>Rhabditida</taxon>
        <taxon>Spirurina</taxon>
        <taxon>Spiruromorpha</taxon>
        <taxon>Filarioidea</taxon>
        <taxon>Setariidae</taxon>
        <taxon>Setaria</taxon>
    </lineage>
</organism>
<dbReference type="Gene3D" id="3.30.980.10">
    <property type="entry name" value="Threonyl-trna Synthetase, Chain A, domain 2"/>
    <property type="match status" value="1"/>
</dbReference>
<dbReference type="GO" id="GO:0000166">
    <property type="term" value="F:nucleotide binding"/>
    <property type="evidence" value="ECO:0007669"/>
    <property type="project" value="InterPro"/>
</dbReference>
<dbReference type="WBParaSite" id="sdigi.contig1237.g10289.t1">
    <property type="protein sequence ID" value="sdigi.contig1237.g10289.t1"/>
    <property type="gene ID" value="sdigi.contig1237.g10289"/>
</dbReference>
<evidence type="ECO:0000313" key="1">
    <source>
        <dbReference type="Proteomes" id="UP000887581"/>
    </source>
</evidence>
<protein>
    <submittedName>
        <fullName evidence="2">Uncharacterized protein</fullName>
    </submittedName>
</protein>
<dbReference type="SUPFAM" id="SSF55186">
    <property type="entry name" value="ThrRS/AlaRS common domain"/>
    <property type="match status" value="1"/>
</dbReference>